<dbReference type="Proteomes" id="UP000593568">
    <property type="component" value="Unassembled WGS sequence"/>
</dbReference>
<name>A0A7J9ETF2_9ROSI</name>
<feature type="non-terminal residue" evidence="2">
    <location>
        <position position="1"/>
    </location>
</feature>
<feature type="transmembrane region" description="Helical" evidence="1">
    <location>
        <begin position="89"/>
        <end position="116"/>
    </location>
</feature>
<dbReference type="EMBL" id="JABEZW010000009">
    <property type="protein sequence ID" value="MBA0776329.1"/>
    <property type="molecule type" value="Genomic_DNA"/>
</dbReference>
<reference evidence="2 3" key="1">
    <citation type="journal article" date="2019" name="Genome Biol. Evol.">
        <title>Insights into the evolution of the New World diploid cottons (Gossypium, subgenus Houzingenia) based on genome sequencing.</title>
        <authorList>
            <person name="Grover C.E."/>
            <person name="Arick M.A. 2nd"/>
            <person name="Thrash A."/>
            <person name="Conover J.L."/>
            <person name="Sanders W.S."/>
            <person name="Peterson D.G."/>
            <person name="Frelichowski J.E."/>
            <person name="Scheffler J.A."/>
            <person name="Scheffler B.E."/>
            <person name="Wendel J.F."/>
        </authorList>
    </citation>
    <scope>NUCLEOTIDE SEQUENCE [LARGE SCALE GENOMIC DNA]</scope>
    <source>
        <strain evidence="2">8</strain>
        <tissue evidence="2">Leaf</tissue>
    </source>
</reference>
<protein>
    <submittedName>
        <fullName evidence="2">Uncharacterized protein</fullName>
    </submittedName>
</protein>
<keyword evidence="1" id="KW-0812">Transmembrane</keyword>
<proteinExistence type="predicted"/>
<sequence length="243" mass="26920">SIKAAVRLNILKVVFESGCAILVNRINRKGQDITIIGQCMDKARMKLGSFSSVDVNANGQSDNFSANQARAHRNVANDSRTKFPRSIKYLLGFLMHCFGLELGLPIPPVILGLVLAQPSLNRILPIVVLVPSGYGVPSFIVLFTPLPIHLLGGLLADVRGCYYYRWNYGCVVVLSTCVVASSMHWCSIVLSDAKNIFERPCNADVAEECYLVDPASSHMFVSKIKPYMCKYEQIQTVKLRMAY</sequence>
<dbReference type="AlphaFoldDB" id="A0A7J9ETF2"/>
<feature type="transmembrane region" description="Helical" evidence="1">
    <location>
        <begin position="168"/>
        <end position="190"/>
    </location>
</feature>
<keyword evidence="1" id="KW-0472">Membrane</keyword>
<keyword evidence="1" id="KW-1133">Transmembrane helix</keyword>
<feature type="transmembrane region" description="Helical" evidence="1">
    <location>
        <begin position="136"/>
        <end position="156"/>
    </location>
</feature>
<keyword evidence="3" id="KW-1185">Reference proteome</keyword>
<accession>A0A7J9ETF2</accession>
<evidence type="ECO:0000313" key="3">
    <source>
        <dbReference type="Proteomes" id="UP000593568"/>
    </source>
</evidence>
<evidence type="ECO:0000256" key="1">
    <source>
        <dbReference type="SAM" id="Phobius"/>
    </source>
</evidence>
<organism evidence="2 3">
    <name type="scientific">Gossypium trilobum</name>
    <dbReference type="NCBI Taxonomy" id="34281"/>
    <lineage>
        <taxon>Eukaryota</taxon>
        <taxon>Viridiplantae</taxon>
        <taxon>Streptophyta</taxon>
        <taxon>Embryophyta</taxon>
        <taxon>Tracheophyta</taxon>
        <taxon>Spermatophyta</taxon>
        <taxon>Magnoliopsida</taxon>
        <taxon>eudicotyledons</taxon>
        <taxon>Gunneridae</taxon>
        <taxon>Pentapetalae</taxon>
        <taxon>rosids</taxon>
        <taxon>malvids</taxon>
        <taxon>Malvales</taxon>
        <taxon>Malvaceae</taxon>
        <taxon>Malvoideae</taxon>
        <taxon>Gossypium</taxon>
    </lineage>
</organism>
<evidence type="ECO:0000313" key="2">
    <source>
        <dbReference type="EMBL" id="MBA0776329.1"/>
    </source>
</evidence>
<comment type="caution">
    <text evidence="2">The sequence shown here is derived from an EMBL/GenBank/DDBJ whole genome shotgun (WGS) entry which is preliminary data.</text>
</comment>
<gene>
    <name evidence="2" type="ORF">Gotri_011334</name>
</gene>